<evidence type="ECO:0000313" key="3">
    <source>
        <dbReference type="Proteomes" id="UP000323386"/>
    </source>
</evidence>
<dbReference type="EMBL" id="OOIP01000003">
    <property type="protein sequence ID" value="SPO35895.1"/>
    <property type="molecule type" value="Genomic_DNA"/>
</dbReference>
<name>A0A5C3EVX3_9BASI</name>
<evidence type="ECO:0000256" key="1">
    <source>
        <dbReference type="SAM" id="MobiDB-lite"/>
    </source>
</evidence>
<feature type="region of interest" description="Disordered" evidence="1">
    <location>
        <begin position="50"/>
        <end position="96"/>
    </location>
</feature>
<keyword evidence="3" id="KW-1185">Reference proteome</keyword>
<sequence>MGLAEHPLLYLFRLLLHHGESSGNELPERISERVVLVVSETTETRPDVRVRVPTSTARSDLQRGQAAGREALPRSDRPDRRTGRTTALSDRRTPCSYTGTLPSSPCTLSLVGPYRTAPWSQTNGPLILRRRLALAGEPFPRFARCTFGSARPPRACGGKPGSPSCGLTAAALSLLLNTPHRTTPHCTTPAYSTKGLPLLVYAVGTDPYRPNVGADHWSCRDKCCGSCNAPTGRDPRPAVTFGLFGDVDLPPETWPARPQTP</sequence>
<proteinExistence type="predicted"/>
<evidence type="ECO:0000313" key="2">
    <source>
        <dbReference type="EMBL" id="SPO35895.1"/>
    </source>
</evidence>
<protein>
    <submittedName>
        <fullName evidence="2">Uncharacterized protein</fullName>
    </submittedName>
</protein>
<gene>
    <name evidence="2" type="ORF">PSFLO_01366</name>
</gene>
<dbReference type="AlphaFoldDB" id="A0A5C3EVX3"/>
<dbReference type="Proteomes" id="UP000323386">
    <property type="component" value="Unassembled WGS sequence"/>
</dbReference>
<reference evidence="2 3" key="1">
    <citation type="submission" date="2018-03" db="EMBL/GenBank/DDBJ databases">
        <authorList>
            <person name="Guldener U."/>
        </authorList>
    </citation>
    <scope>NUCLEOTIDE SEQUENCE [LARGE SCALE GENOMIC DNA]</scope>
    <source>
        <strain evidence="2 3">DAOM196992</strain>
    </source>
</reference>
<accession>A0A5C3EVX3</accession>
<organism evidence="2 3">
    <name type="scientific">Pseudozyma flocculosa</name>
    <dbReference type="NCBI Taxonomy" id="84751"/>
    <lineage>
        <taxon>Eukaryota</taxon>
        <taxon>Fungi</taxon>
        <taxon>Dikarya</taxon>
        <taxon>Basidiomycota</taxon>
        <taxon>Ustilaginomycotina</taxon>
        <taxon>Ustilaginomycetes</taxon>
        <taxon>Ustilaginales</taxon>
        <taxon>Ustilaginaceae</taxon>
        <taxon>Pseudozyma</taxon>
    </lineage>
</organism>
<feature type="compositionally biased region" description="Basic and acidic residues" evidence="1">
    <location>
        <begin position="71"/>
        <end position="82"/>
    </location>
</feature>